<sequence>MARDVKSPYPDDAVFGVHKGFKTGVFTEYRDFLAQTSDYPGGKELWAVFTDPQHAREYVSTGRCPVRPLAQHPTAEVNPVPDGSARSLPTPDASPETDVQPPVLPTRQRPPASAPMMASASQPPPAATQRQPTKPDPDSGDDTEPEEEFKPPSATLPAAATKTPRNPPPRRPFKSGSITRALVRDLSGNGEKPKPPPIENAAPEASQPAASSTTTLMAVPGPSHRTQHVPPTASAPGRKTVPVAPVPTPAAPSIPAATPTPIPVPTPIPNPALSPELPRQPRPHGTYEQCHHCNGTGWNITPAQLTNAIPSSQTSALQTPSRPRPAPTTGLRIFQAVSDSDRTAGPSTNKVRTPSGGRLRVASVGGGIGPERTQKRDRDPKRVVSDSMTGRRARVVSDGAKDKGKGKGKARAVEVSLAHVTTSHHDFLTVSSSINLQPMDLDVTSSEAGPSAYDYM</sequence>
<evidence type="ECO:0000313" key="3">
    <source>
        <dbReference type="Proteomes" id="UP000044841"/>
    </source>
</evidence>
<evidence type="ECO:0000256" key="1">
    <source>
        <dbReference type="SAM" id="MobiDB-lite"/>
    </source>
</evidence>
<dbReference type="Proteomes" id="UP000044841">
    <property type="component" value="Unassembled WGS sequence"/>
</dbReference>
<protein>
    <submittedName>
        <fullName evidence="2">Uncharacterized protein</fullName>
    </submittedName>
</protein>
<proteinExistence type="predicted"/>
<feature type="compositionally biased region" description="Low complexity" evidence="1">
    <location>
        <begin position="201"/>
        <end position="215"/>
    </location>
</feature>
<dbReference type="AlphaFoldDB" id="A0A0K6G2T4"/>
<dbReference type="EMBL" id="CYGV01001316">
    <property type="protein sequence ID" value="CUA72821.1"/>
    <property type="molecule type" value="Genomic_DNA"/>
</dbReference>
<reference evidence="2 3" key="1">
    <citation type="submission" date="2015-07" db="EMBL/GenBank/DDBJ databases">
        <authorList>
            <person name="Noorani M."/>
        </authorList>
    </citation>
    <scope>NUCLEOTIDE SEQUENCE [LARGE SCALE GENOMIC DNA]</scope>
    <source>
        <strain evidence="2">BBA 69670</strain>
    </source>
</reference>
<feature type="region of interest" description="Disordered" evidence="1">
    <location>
        <begin position="66"/>
        <end position="290"/>
    </location>
</feature>
<organism evidence="2 3">
    <name type="scientific">Rhizoctonia solani</name>
    <dbReference type="NCBI Taxonomy" id="456999"/>
    <lineage>
        <taxon>Eukaryota</taxon>
        <taxon>Fungi</taxon>
        <taxon>Dikarya</taxon>
        <taxon>Basidiomycota</taxon>
        <taxon>Agaricomycotina</taxon>
        <taxon>Agaricomycetes</taxon>
        <taxon>Cantharellales</taxon>
        <taxon>Ceratobasidiaceae</taxon>
        <taxon>Rhizoctonia</taxon>
    </lineage>
</organism>
<gene>
    <name evidence="2" type="ORF">RSOLAG22IIIB_10324</name>
</gene>
<feature type="compositionally biased region" description="Acidic residues" evidence="1">
    <location>
        <begin position="138"/>
        <end position="147"/>
    </location>
</feature>
<name>A0A0K6G2T4_9AGAM</name>
<feature type="compositionally biased region" description="Low complexity" evidence="1">
    <location>
        <begin position="107"/>
        <end position="132"/>
    </location>
</feature>
<accession>A0A0K6G2T4</accession>
<evidence type="ECO:0000313" key="2">
    <source>
        <dbReference type="EMBL" id="CUA72821.1"/>
    </source>
</evidence>
<feature type="region of interest" description="Disordered" evidence="1">
    <location>
        <begin position="336"/>
        <end position="408"/>
    </location>
</feature>
<keyword evidence="3" id="KW-1185">Reference proteome</keyword>
<feature type="compositionally biased region" description="Pro residues" evidence="1">
    <location>
        <begin position="244"/>
        <end position="272"/>
    </location>
</feature>
<feature type="compositionally biased region" description="Basic and acidic residues" evidence="1">
    <location>
        <begin position="372"/>
        <end position="384"/>
    </location>
</feature>